<dbReference type="PROSITE" id="PS51186">
    <property type="entry name" value="GNAT"/>
    <property type="match status" value="1"/>
</dbReference>
<dbReference type="InterPro" id="IPR000182">
    <property type="entry name" value="GNAT_dom"/>
</dbReference>
<organism evidence="2 3">
    <name type="scientific">Bacillus mycoides</name>
    <dbReference type="NCBI Taxonomy" id="1405"/>
    <lineage>
        <taxon>Bacteria</taxon>
        <taxon>Bacillati</taxon>
        <taxon>Bacillota</taxon>
        <taxon>Bacilli</taxon>
        <taxon>Bacillales</taxon>
        <taxon>Bacillaceae</taxon>
        <taxon>Bacillus</taxon>
        <taxon>Bacillus cereus group</taxon>
    </lineage>
</organism>
<evidence type="ECO:0000313" key="2">
    <source>
        <dbReference type="EMBL" id="QQA17658.1"/>
    </source>
</evidence>
<proteinExistence type="predicted"/>
<dbReference type="CDD" id="cd04301">
    <property type="entry name" value="NAT_SF"/>
    <property type="match status" value="1"/>
</dbReference>
<dbReference type="Proteomes" id="UP000596196">
    <property type="component" value="Chromosome"/>
</dbReference>
<evidence type="ECO:0000259" key="1">
    <source>
        <dbReference type="PROSITE" id="PS51186"/>
    </source>
</evidence>
<dbReference type="SUPFAM" id="SSF55729">
    <property type="entry name" value="Acyl-CoA N-acyltransferases (Nat)"/>
    <property type="match status" value="1"/>
</dbReference>
<keyword evidence="3" id="KW-1185">Reference proteome</keyword>
<evidence type="ECO:0000313" key="3">
    <source>
        <dbReference type="Proteomes" id="UP000596196"/>
    </source>
</evidence>
<dbReference type="PANTHER" id="PTHR39173:SF1">
    <property type="entry name" value="ACETYLTRANSFERASE"/>
    <property type="match status" value="1"/>
</dbReference>
<accession>A0A7T3VL14</accession>
<dbReference type="InterPro" id="IPR016181">
    <property type="entry name" value="Acyl_CoA_acyltransferase"/>
</dbReference>
<gene>
    <name evidence="2" type="ORF">I6G81_09440</name>
</gene>
<name>A0A7T3VL14_BACMY</name>
<dbReference type="Gene3D" id="3.40.630.30">
    <property type="match status" value="1"/>
</dbReference>
<reference evidence="2 3" key="1">
    <citation type="submission" date="2020-12" db="EMBL/GenBank/DDBJ databases">
        <title>FDA dAtabase for Regulatory Grade micrObial Sequences (FDA-ARGOS): Supporting development and validation of Infectious Disease Dx tests.</title>
        <authorList>
            <person name="Nelson B."/>
            <person name="Plummer A."/>
            <person name="Tallon L."/>
            <person name="Sadzewicz L."/>
            <person name="Zhao X."/>
            <person name="Boylan J."/>
            <person name="Ott S."/>
            <person name="Bowen H."/>
            <person name="Vavikolanu K."/>
            <person name="Mehta A."/>
            <person name="Aluvathingal J."/>
            <person name="Nadendla S."/>
            <person name="Myers T."/>
            <person name="Yan Y."/>
            <person name="Sichtig H."/>
        </authorList>
    </citation>
    <scope>NUCLEOTIDE SEQUENCE [LARGE SCALE GENOMIC DNA]</scope>
    <source>
        <strain evidence="2 3">FDAARGOS_924</strain>
    </source>
</reference>
<protein>
    <submittedName>
        <fullName evidence="2">GNAT family N-acetyltransferase</fullName>
    </submittedName>
</protein>
<dbReference type="PANTHER" id="PTHR39173">
    <property type="entry name" value="ACETYLTRANSFERASE"/>
    <property type="match status" value="1"/>
</dbReference>
<sequence length="171" mass="19321">MTMKLLKPTYEYSEQIMEYRQAFLHSGEEPHGSCSLQNFDSIGEWFEKVSTQEGGNLPSNRVPSSQFFSVENGKIIGFVNIRHRLNPELLWESGHIGYSVHPNKRRQGYATEQLQLSLAEAQKFGLKKVLITCDKANIGSAKTIQKVGGVLENEVVSSNSGEIVQRYWVEI</sequence>
<dbReference type="EMBL" id="CP065877">
    <property type="protein sequence ID" value="QQA17658.1"/>
    <property type="molecule type" value="Genomic_DNA"/>
</dbReference>
<feature type="domain" description="N-acetyltransferase" evidence="1">
    <location>
        <begin position="1"/>
        <end position="170"/>
    </location>
</feature>
<dbReference type="Pfam" id="PF13302">
    <property type="entry name" value="Acetyltransf_3"/>
    <property type="match status" value="1"/>
</dbReference>